<sequence length="110" mass="12438">MVTLFEMAFRRRSPFIFPLRCRRRRYDDEGIELRPTLSLSNDPADDIVSVGSALMIANCGYRVVIVISVTRDDMLLSCELPGNGTALASMDTRFGIAKRALEQGDRRRVQ</sequence>
<dbReference type="EMBL" id="CM055761">
    <property type="protein sequence ID" value="KAJ7986396.1"/>
    <property type="molecule type" value="Genomic_DNA"/>
</dbReference>
<evidence type="ECO:0000313" key="2">
    <source>
        <dbReference type="Proteomes" id="UP001157502"/>
    </source>
</evidence>
<reference evidence="1" key="1">
    <citation type="submission" date="2021-05" db="EMBL/GenBank/DDBJ databases">
        <authorList>
            <person name="Pan Q."/>
            <person name="Jouanno E."/>
            <person name="Zahm M."/>
            <person name="Klopp C."/>
            <person name="Cabau C."/>
            <person name="Louis A."/>
            <person name="Berthelot C."/>
            <person name="Parey E."/>
            <person name="Roest Crollius H."/>
            <person name="Montfort J."/>
            <person name="Robinson-Rechavi M."/>
            <person name="Bouchez O."/>
            <person name="Lampietro C."/>
            <person name="Lopez Roques C."/>
            <person name="Donnadieu C."/>
            <person name="Postlethwait J."/>
            <person name="Bobe J."/>
            <person name="Dillon D."/>
            <person name="Chandos A."/>
            <person name="von Hippel F."/>
            <person name="Guiguen Y."/>
        </authorList>
    </citation>
    <scope>NUCLEOTIDE SEQUENCE</scope>
    <source>
        <strain evidence="1">YG-Jan2019</strain>
    </source>
</reference>
<comment type="caution">
    <text evidence="1">The sequence shown here is derived from an EMBL/GenBank/DDBJ whole genome shotgun (WGS) entry which is preliminary data.</text>
</comment>
<gene>
    <name evidence="1" type="ORF">DPEC_G00339470</name>
</gene>
<proteinExistence type="predicted"/>
<keyword evidence="2" id="KW-1185">Reference proteome</keyword>
<evidence type="ECO:0000313" key="1">
    <source>
        <dbReference type="EMBL" id="KAJ7986396.1"/>
    </source>
</evidence>
<protein>
    <submittedName>
        <fullName evidence="1">Uncharacterized protein</fullName>
    </submittedName>
</protein>
<name>A0ACC2F4X4_DALPE</name>
<accession>A0ACC2F4X4</accession>
<dbReference type="Proteomes" id="UP001157502">
    <property type="component" value="Chromosome 34"/>
</dbReference>
<organism evidence="1 2">
    <name type="scientific">Dallia pectoralis</name>
    <name type="common">Alaska blackfish</name>
    <dbReference type="NCBI Taxonomy" id="75939"/>
    <lineage>
        <taxon>Eukaryota</taxon>
        <taxon>Metazoa</taxon>
        <taxon>Chordata</taxon>
        <taxon>Craniata</taxon>
        <taxon>Vertebrata</taxon>
        <taxon>Euteleostomi</taxon>
        <taxon>Actinopterygii</taxon>
        <taxon>Neopterygii</taxon>
        <taxon>Teleostei</taxon>
        <taxon>Protacanthopterygii</taxon>
        <taxon>Esociformes</taxon>
        <taxon>Umbridae</taxon>
        <taxon>Dallia</taxon>
    </lineage>
</organism>